<dbReference type="AlphaFoldDB" id="A0A2V3IIP4"/>
<reference evidence="3 4" key="1">
    <citation type="journal article" date="2018" name="Mol. Biol. Evol.">
        <title>Analysis of the draft genome of the red seaweed Gracilariopsis chorda provides insights into genome size evolution in Rhodophyta.</title>
        <authorList>
            <person name="Lee J."/>
            <person name="Yang E.C."/>
            <person name="Graf L."/>
            <person name="Yang J.H."/>
            <person name="Qiu H."/>
            <person name="Zel Zion U."/>
            <person name="Chan C.X."/>
            <person name="Stephens T.G."/>
            <person name="Weber A.P.M."/>
            <person name="Boo G.H."/>
            <person name="Boo S.M."/>
            <person name="Kim K.M."/>
            <person name="Shin Y."/>
            <person name="Jung M."/>
            <person name="Lee S.J."/>
            <person name="Yim H.S."/>
            <person name="Lee J.H."/>
            <person name="Bhattacharya D."/>
            <person name="Yoon H.S."/>
        </authorList>
    </citation>
    <scope>NUCLEOTIDE SEQUENCE [LARGE SCALE GENOMIC DNA]</scope>
    <source>
        <strain evidence="3 4">SKKU-2015</strain>
        <tissue evidence="3">Whole body</tissue>
    </source>
</reference>
<feature type="domain" description="Nucleotide-diphospho-sugar transferase" evidence="2">
    <location>
        <begin position="88"/>
        <end position="319"/>
    </location>
</feature>
<keyword evidence="4" id="KW-1185">Reference proteome</keyword>
<organism evidence="3 4">
    <name type="scientific">Gracilariopsis chorda</name>
    <dbReference type="NCBI Taxonomy" id="448386"/>
    <lineage>
        <taxon>Eukaryota</taxon>
        <taxon>Rhodophyta</taxon>
        <taxon>Florideophyceae</taxon>
        <taxon>Rhodymeniophycidae</taxon>
        <taxon>Gracilariales</taxon>
        <taxon>Gracilariaceae</taxon>
        <taxon>Gracilariopsis</taxon>
    </lineage>
</organism>
<dbReference type="OrthoDB" id="540503at2759"/>
<evidence type="ECO:0000256" key="1">
    <source>
        <dbReference type="SAM" id="SignalP"/>
    </source>
</evidence>
<feature type="signal peptide" evidence="1">
    <location>
        <begin position="1"/>
        <end position="24"/>
    </location>
</feature>
<evidence type="ECO:0000259" key="2">
    <source>
        <dbReference type="Pfam" id="PF03407"/>
    </source>
</evidence>
<dbReference type="PANTHER" id="PTHR47032:SF1">
    <property type="entry name" value="UDP-D-XYLOSE:L-FUCOSE ALPHA-1,3-D-XYLOSYLTRANSFERASE-RELATED"/>
    <property type="match status" value="1"/>
</dbReference>
<dbReference type="Proteomes" id="UP000247409">
    <property type="component" value="Unassembled WGS sequence"/>
</dbReference>
<dbReference type="Pfam" id="PF03407">
    <property type="entry name" value="Nucleotid_trans"/>
    <property type="match status" value="1"/>
</dbReference>
<comment type="caution">
    <text evidence="3">The sequence shown here is derived from an EMBL/GenBank/DDBJ whole genome shotgun (WGS) entry which is preliminary data.</text>
</comment>
<dbReference type="PANTHER" id="PTHR47032">
    <property type="entry name" value="UDP-D-XYLOSE:L-FUCOSE ALPHA-1,3-D-XYLOSYLTRANSFERASE-RELATED"/>
    <property type="match status" value="1"/>
</dbReference>
<protein>
    <submittedName>
        <fullName evidence="3">Beta-arabinofuranosyltransferase RAY1</fullName>
    </submittedName>
</protein>
<keyword evidence="1" id="KW-0732">Signal</keyword>
<name>A0A2V3IIP4_9FLOR</name>
<dbReference type="GO" id="GO:0016757">
    <property type="term" value="F:glycosyltransferase activity"/>
    <property type="evidence" value="ECO:0007669"/>
    <property type="project" value="TreeGrafter"/>
</dbReference>
<proteinExistence type="predicted"/>
<evidence type="ECO:0000313" key="4">
    <source>
        <dbReference type="Proteomes" id="UP000247409"/>
    </source>
</evidence>
<feature type="chain" id="PRO_5015951103" evidence="1">
    <location>
        <begin position="25"/>
        <end position="348"/>
    </location>
</feature>
<dbReference type="EMBL" id="NBIV01000182">
    <property type="protein sequence ID" value="PXF41964.1"/>
    <property type="molecule type" value="Genomic_DNA"/>
</dbReference>
<dbReference type="InterPro" id="IPR052636">
    <property type="entry name" value="UDP-D-xylose:L-fucose_XylT"/>
</dbReference>
<sequence>MRESHIKFSHLSIFCAFLCALSLSGSVYRILPAKNNGILSESDKNVLVQNSIPSAGSGATVIVTAATFNYMDFLRNLRCTIKRSTPHEVVVFPLDMKTSKALKDENIPQISRFVKYNKYENRKTSEFNSLGFNYVSKLKLLVVQEVLRAGINVIYTDLDIIWCKDPVSHLLKYVNNTVDIAIQNDASRDSGKRNLNSGFYFARTSPRILRFYKTLLKYAFENEGINDQKSFIRIACTVAGPGKDLPFQSVREGEVRVCRWDKLVTLFALPLSLYPNGASFHDTTRMYQLPKGKILSMCQKKDIYIWHNNWSSANDKKTRFIAHKLWMIDDKSGKCKSRNTSVFDRNSK</sequence>
<evidence type="ECO:0000313" key="3">
    <source>
        <dbReference type="EMBL" id="PXF41964.1"/>
    </source>
</evidence>
<gene>
    <name evidence="3" type="ORF">BWQ96_08318</name>
</gene>
<dbReference type="GO" id="GO:0005794">
    <property type="term" value="C:Golgi apparatus"/>
    <property type="evidence" value="ECO:0007669"/>
    <property type="project" value="TreeGrafter"/>
</dbReference>
<dbReference type="InterPro" id="IPR005069">
    <property type="entry name" value="Nucl-diP-sugar_transferase"/>
</dbReference>
<accession>A0A2V3IIP4</accession>
<keyword evidence="3" id="KW-0808">Transferase</keyword>